<dbReference type="AlphaFoldDB" id="A0A853I4M5"/>
<protein>
    <recommendedName>
        <fullName evidence="3">2-oxo-4-hydroxy-4-carboxy-5-ureidoimidazoline decarboxylase</fullName>
        <ecNumber evidence="3">4.1.1.97</ecNumber>
    </recommendedName>
</protein>
<dbReference type="PANTHER" id="PTHR43466">
    <property type="entry name" value="2-OXO-4-HYDROXY-4-CARBOXY-5-UREIDOIMIDAZOLINE DECARBOXYLASE-RELATED"/>
    <property type="match status" value="1"/>
</dbReference>
<evidence type="ECO:0000313" key="9">
    <source>
        <dbReference type="Proteomes" id="UP000569732"/>
    </source>
</evidence>
<dbReference type="Pfam" id="PF09349">
    <property type="entry name" value="OHCU_decarbox"/>
    <property type="match status" value="1"/>
</dbReference>
<dbReference type="Gene3D" id="1.10.3330.10">
    <property type="entry name" value="Oxo-4-hydroxy-4-carboxy-5-ureidoimidazoline decarboxylase"/>
    <property type="match status" value="1"/>
</dbReference>
<name>A0A853I4M5_9GAMM</name>
<keyword evidence="9" id="KW-1185">Reference proteome</keyword>
<dbReference type="NCBIfam" id="NF010372">
    <property type="entry name" value="PRK13798.1"/>
    <property type="match status" value="1"/>
</dbReference>
<evidence type="ECO:0000259" key="7">
    <source>
        <dbReference type="Pfam" id="PF09349"/>
    </source>
</evidence>
<evidence type="ECO:0000256" key="6">
    <source>
        <dbReference type="ARBA" id="ARBA00023239"/>
    </source>
</evidence>
<comment type="catalytic activity">
    <reaction evidence="1">
        <text>5-hydroxy-2-oxo-4-ureido-2,5-dihydro-1H-imidazole-5-carboxylate + H(+) = (S)-allantoin + CO2</text>
        <dbReference type="Rhea" id="RHEA:26301"/>
        <dbReference type="ChEBI" id="CHEBI:15378"/>
        <dbReference type="ChEBI" id="CHEBI:15678"/>
        <dbReference type="ChEBI" id="CHEBI:16526"/>
        <dbReference type="ChEBI" id="CHEBI:58639"/>
        <dbReference type="EC" id="4.1.1.97"/>
    </reaction>
</comment>
<comment type="pathway">
    <text evidence="2">Purine metabolism; urate degradation; (S)-allantoin from urate: step 3/3.</text>
</comment>
<evidence type="ECO:0000256" key="5">
    <source>
        <dbReference type="ARBA" id="ARBA00022793"/>
    </source>
</evidence>
<sequence>MSTIPASKETLQTASTLEADSNKIAAINQLAETDALRLFSQCCTSTIWVTKMVASRPFANHNQLFQQAEYHWQNLTEADYLEAFSGHPQIGDIHSLRAKYAHTQSFANHEQASIHEAAEYTLQALAANNQAYEQKFGFIFLVCATGKSAEQMLQLLQQRLLNDRQTELNNAATEQQKITRLRLEKLI</sequence>
<dbReference type="SUPFAM" id="SSF158694">
    <property type="entry name" value="UraD-Like"/>
    <property type="match status" value="1"/>
</dbReference>
<keyword evidence="4" id="KW-0659">Purine metabolism</keyword>
<evidence type="ECO:0000256" key="2">
    <source>
        <dbReference type="ARBA" id="ARBA00004754"/>
    </source>
</evidence>
<reference evidence="8 9" key="1">
    <citation type="submission" date="2020-07" db="EMBL/GenBank/DDBJ databases">
        <title>Endozoicomonas sp. nov., isolated from sediment.</title>
        <authorList>
            <person name="Gu T."/>
        </authorList>
    </citation>
    <scope>NUCLEOTIDE SEQUENCE [LARGE SCALE GENOMIC DNA]</scope>
    <source>
        <strain evidence="8 9">SM1973</strain>
    </source>
</reference>
<dbReference type="NCBIfam" id="TIGR03180">
    <property type="entry name" value="UraD_2"/>
    <property type="match status" value="1"/>
</dbReference>
<dbReference type="InterPro" id="IPR018020">
    <property type="entry name" value="OHCU_decarboxylase"/>
</dbReference>
<dbReference type="GO" id="GO:0006144">
    <property type="term" value="P:purine nucleobase metabolic process"/>
    <property type="evidence" value="ECO:0007669"/>
    <property type="project" value="UniProtKB-KW"/>
</dbReference>
<proteinExistence type="predicted"/>
<evidence type="ECO:0000256" key="4">
    <source>
        <dbReference type="ARBA" id="ARBA00022631"/>
    </source>
</evidence>
<evidence type="ECO:0000313" key="8">
    <source>
        <dbReference type="EMBL" id="NYZ65094.1"/>
    </source>
</evidence>
<evidence type="ECO:0000256" key="1">
    <source>
        <dbReference type="ARBA" id="ARBA00001163"/>
    </source>
</evidence>
<dbReference type="EC" id="4.1.1.97" evidence="3"/>
<gene>
    <name evidence="8" type="primary">uraD</name>
    <name evidence="8" type="ORF">H0A36_03670</name>
</gene>
<keyword evidence="5" id="KW-0210">Decarboxylase</keyword>
<dbReference type="InterPro" id="IPR017595">
    <property type="entry name" value="OHCU_decarboxylase-2"/>
</dbReference>
<dbReference type="Proteomes" id="UP000569732">
    <property type="component" value="Unassembled WGS sequence"/>
</dbReference>
<dbReference type="InterPro" id="IPR036778">
    <property type="entry name" value="OHCU_decarboxylase_sf"/>
</dbReference>
<dbReference type="GO" id="GO:0051997">
    <property type="term" value="F:2-oxo-4-hydroxy-4-carboxy-5-ureidoimidazoline decarboxylase activity"/>
    <property type="evidence" value="ECO:0007669"/>
    <property type="project" value="UniProtKB-EC"/>
</dbReference>
<keyword evidence="6 8" id="KW-0456">Lyase</keyword>
<dbReference type="RefSeq" id="WP_180567121.1">
    <property type="nucleotide sequence ID" value="NZ_JACCKB010000003.1"/>
</dbReference>
<dbReference type="EMBL" id="JACCKB010000003">
    <property type="protein sequence ID" value="NYZ65094.1"/>
    <property type="molecule type" value="Genomic_DNA"/>
</dbReference>
<organism evidence="8 9">
    <name type="scientific">Spartinivicinus marinus</name>
    <dbReference type="NCBI Taxonomy" id="2994442"/>
    <lineage>
        <taxon>Bacteria</taxon>
        <taxon>Pseudomonadati</taxon>
        <taxon>Pseudomonadota</taxon>
        <taxon>Gammaproteobacteria</taxon>
        <taxon>Oceanospirillales</taxon>
        <taxon>Zooshikellaceae</taxon>
        <taxon>Spartinivicinus</taxon>
    </lineage>
</organism>
<accession>A0A853I4M5</accession>
<dbReference type="PANTHER" id="PTHR43466:SF1">
    <property type="entry name" value="2-OXO-4-HYDROXY-4-CARBOXY-5-UREIDOIMIDAZOLINE DECARBOXYLASE-RELATED"/>
    <property type="match status" value="1"/>
</dbReference>
<feature type="domain" description="Oxo-4-hydroxy-4-carboxy-5-ureidoimidazoline decarboxylase" evidence="7">
    <location>
        <begin position="28"/>
        <end position="184"/>
    </location>
</feature>
<comment type="caution">
    <text evidence="8">The sequence shown here is derived from an EMBL/GenBank/DDBJ whole genome shotgun (WGS) entry which is preliminary data.</text>
</comment>
<dbReference type="GO" id="GO:0019628">
    <property type="term" value="P:urate catabolic process"/>
    <property type="evidence" value="ECO:0007669"/>
    <property type="project" value="TreeGrafter"/>
</dbReference>
<evidence type="ECO:0000256" key="3">
    <source>
        <dbReference type="ARBA" id="ARBA00012257"/>
    </source>
</evidence>